<dbReference type="RefSeq" id="WP_130021246.1">
    <property type="nucleotide sequence ID" value="NZ_SEWF01000015.1"/>
</dbReference>
<dbReference type="PANTHER" id="PTHR43711:SF26">
    <property type="entry name" value="SENSOR HISTIDINE KINASE RCSC"/>
    <property type="match status" value="1"/>
</dbReference>
<evidence type="ECO:0000313" key="11">
    <source>
        <dbReference type="EMBL" id="RYU95413.1"/>
    </source>
</evidence>
<dbReference type="InterPro" id="IPR036890">
    <property type="entry name" value="HATPase_C_sf"/>
</dbReference>
<dbReference type="InterPro" id="IPR003594">
    <property type="entry name" value="HATPase_dom"/>
</dbReference>
<dbReference type="InterPro" id="IPR035965">
    <property type="entry name" value="PAS-like_dom_sf"/>
</dbReference>
<keyword evidence="5 11" id="KW-0418">Kinase</keyword>
<dbReference type="SMART" id="SM00091">
    <property type="entry name" value="PAS"/>
    <property type="match status" value="1"/>
</dbReference>
<dbReference type="PROSITE" id="PS50113">
    <property type="entry name" value="PAC"/>
    <property type="match status" value="1"/>
</dbReference>
<evidence type="ECO:0000256" key="1">
    <source>
        <dbReference type="ARBA" id="ARBA00000085"/>
    </source>
</evidence>
<feature type="coiled-coil region" evidence="7">
    <location>
        <begin position="134"/>
        <end position="186"/>
    </location>
</feature>
<dbReference type="Gene3D" id="3.30.565.10">
    <property type="entry name" value="Histidine kinase-like ATPase, C-terminal domain"/>
    <property type="match status" value="1"/>
</dbReference>
<dbReference type="NCBIfam" id="TIGR00229">
    <property type="entry name" value="sensory_box"/>
    <property type="match status" value="1"/>
</dbReference>
<dbReference type="CDD" id="cd00075">
    <property type="entry name" value="HATPase"/>
    <property type="match status" value="1"/>
</dbReference>
<evidence type="ECO:0000259" key="10">
    <source>
        <dbReference type="PROSITE" id="PS50113"/>
    </source>
</evidence>
<evidence type="ECO:0000256" key="6">
    <source>
        <dbReference type="ARBA" id="ARBA00023012"/>
    </source>
</evidence>
<evidence type="ECO:0000259" key="8">
    <source>
        <dbReference type="PROSITE" id="PS50109"/>
    </source>
</evidence>
<keyword evidence="3" id="KW-0597">Phosphoprotein</keyword>
<evidence type="ECO:0000256" key="3">
    <source>
        <dbReference type="ARBA" id="ARBA00022553"/>
    </source>
</evidence>
<keyword evidence="6" id="KW-0902">Two-component regulatory system</keyword>
<dbReference type="InterPro" id="IPR003661">
    <property type="entry name" value="HisK_dim/P_dom"/>
</dbReference>
<dbReference type="InterPro" id="IPR000700">
    <property type="entry name" value="PAS-assoc_C"/>
</dbReference>
<dbReference type="InterPro" id="IPR001610">
    <property type="entry name" value="PAC"/>
</dbReference>
<comment type="caution">
    <text evidence="11">The sequence shown here is derived from an EMBL/GenBank/DDBJ whole genome shotgun (WGS) entry which is preliminary data.</text>
</comment>
<evidence type="ECO:0000259" key="9">
    <source>
        <dbReference type="PROSITE" id="PS50112"/>
    </source>
</evidence>
<dbReference type="Pfam" id="PF00512">
    <property type="entry name" value="HisKA"/>
    <property type="match status" value="1"/>
</dbReference>
<evidence type="ECO:0000256" key="4">
    <source>
        <dbReference type="ARBA" id="ARBA00022679"/>
    </source>
</evidence>
<dbReference type="SMART" id="SM00086">
    <property type="entry name" value="PAC"/>
    <property type="match status" value="1"/>
</dbReference>
<dbReference type="Proteomes" id="UP000293162">
    <property type="component" value="Unassembled WGS sequence"/>
</dbReference>
<dbReference type="Gene3D" id="3.30.450.20">
    <property type="entry name" value="PAS domain"/>
    <property type="match status" value="1"/>
</dbReference>
<dbReference type="InterPro" id="IPR050736">
    <property type="entry name" value="Sensor_HK_Regulatory"/>
</dbReference>
<organism evidence="11 12">
    <name type="scientific">Emticicia agri</name>
    <dbReference type="NCBI Taxonomy" id="2492393"/>
    <lineage>
        <taxon>Bacteria</taxon>
        <taxon>Pseudomonadati</taxon>
        <taxon>Bacteroidota</taxon>
        <taxon>Cytophagia</taxon>
        <taxon>Cytophagales</taxon>
        <taxon>Leadbetterellaceae</taxon>
        <taxon>Emticicia</taxon>
    </lineage>
</organism>
<dbReference type="InterPro" id="IPR036097">
    <property type="entry name" value="HisK_dim/P_sf"/>
</dbReference>
<evidence type="ECO:0000313" key="12">
    <source>
        <dbReference type="Proteomes" id="UP000293162"/>
    </source>
</evidence>
<dbReference type="AlphaFoldDB" id="A0A4Q5M0Q5"/>
<dbReference type="SUPFAM" id="SSF47384">
    <property type="entry name" value="Homodimeric domain of signal transducing histidine kinase"/>
    <property type="match status" value="1"/>
</dbReference>
<dbReference type="EMBL" id="SEWF01000015">
    <property type="protein sequence ID" value="RYU95413.1"/>
    <property type="molecule type" value="Genomic_DNA"/>
</dbReference>
<dbReference type="PANTHER" id="PTHR43711">
    <property type="entry name" value="TWO-COMPONENT HISTIDINE KINASE"/>
    <property type="match status" value="1"/>
</dbReference>
<feature type="domain" description="Histidine kinase" evidence="8">
    <location>
        <begin position="193"/>
        <end position="411"/>
    </location>
</feature>
<dbReference type="CDD" id="cd00082">
    <property type="entry name" value="HisKA"/>
    <property type="match status" value="1"/>
</dbReference>
<dbReference type="InterPro" id="IPR000014">
    <property type="entry name" value="PAS"/>
</dbReference>
<keyword evidence="12" id="KW-1185">Reference proteome</keyword>
<protein>
    <recommendedName>
        <fullName evidence="2">histidine kinase</fullName>
        <ecNumber evidence="2">2.7.13.3</ecNumber>
    </recommendedName>
</protein>
<evidence type="ECO:0000256" key="7">
    <source>
        <dbReference type="SAM" id="Coils"/>
    </source>
</evidence>
<proteinExistence type="predicted"/>
<dbReference type="SMART" id="SM00387">
    <property type="entry name" value="HATPase_c"/>
    <property type="match status" value="1"/>
</dbReference>
<feature type="domain" description="PAC" evidence="10">
    <location>
        <begin position="93"/>
        <end position="143"/>
    </location>
</feature>
<dbReference type="GO" id="GO:0000155">
    <property type="term" value="F:phosphorelay sensor kinase activity"/>
    <property type="evidence" value="ECO:0007669"/>
    <property type="project" value="InterPro"/>
</dbReference>
<name>A0A4Q5M0Q5_9BACT</name>
<comment type="catalytic activity">
    <reaction evidence="1">
        <text>ATP + protein L-histidine = ADP + protein N-phospho-L-histidine.</text>
        <dbReference type="EC" id="2.7.13.3"/>
    </reaction>
</comment>
<dbReference type="FunFam" id="3.30.565.10:FF:000006">
    <property type="entry name" value="Sensor histidine kinase WalK"/>
    <property type="match status" value="1"/>
</dbReference>
<dbReference type="Gene3D" id="1.10.287.130">
    <property type="match status" value="1"/>
</dbReference>
<dbReference type="Pfam" id="PF02518">
    <property type="entry name" value="HATPase_c"/>
    <property type="match status" value="1"/>
</dbReference>
<dbReference type="PROSITE" id="PS50109">
    <property type="entry name" value="HIS_KIN"/>
    <property type="match status" value="1"/>
</dbReference>
<dbReference type="OrthoDB" id="9808408at2"/>
<sequence>MKKKTGALSTIEEMDILHQSEALFLFATEGILIADTQGKIIRVNPSGAAMFGYEPEELEDLMIEDLVPARFRKVHVEHRKGFNEHPHARSMGGGMDLYAKRKDGSEFPVEISLSPYRNSKGAYVIAFVIDITVRKKSEDRLVSYKNELEIEVEERTLVLKEAIQKLEKTKDELDRALKREQEVNLMKSRFISIASHEFRTPLATVLSSLSLVEKYGDLAENEKRDKHINRIKSSVRNLTEILNDFLSLNKLEEGKVVVTPETFVVNDLLDEISQQMQGIAKKGQKIEYICETTQDSHAVRLDSKLVKNIVINLISNAIKFSPENSSIVIKSQLSDKLLIIKIKDEGIGIPEAEKRHVFERFYRMSNAGEIQGTGLGLSIVNQYVLLLKGKIEFTSEEKQGTEFIITLPRYL</sequence>
<dbReference type="InterPro" id="IPR005467">
    <property type="entry name" value="His_kinase_dom"/>
</dbReference>
<dbReference type="SUPFAM" id="SSF55785">
    <property type="entry name" value="PYP-like sensor domain (PAS domain)"/>
    <property type="match status" value="1"/>
</dbReference>
<evidence type="ECO:0000256" key="5">
    <source>
        <dbReference type="ARBA" id="ARBA00022777"/>
    </source>
</evidence>
<dbReference type="SMART" id="SM00388">
    <property type="entry name" value="HisKA"/>
    <property type="match status" value="1"/>
</dbReference>
<accession>A0A4Q5M0Q5</accession>
<keyword evidence="4" id="KW-0808">Transferase</keyword>
<dbReference type="Pfam" id="PF13426">
    <property type="entry name" value="PAS_9"/>
    <property type="match status" value="1"/>
</dbReference>
<keyword evidence="7" id="KW-0175">Coiled coil</keyword>
<gene>
    <name evidence="11" type="ORF">EWM59_12140</name>
</gene>
<dbReference type="SUPFAM" id="SSF55874">
    <property type="entry name" value="ATPase domain of HSP90 chaperone/DNA topoisomerase II/histidine kinase"/>
    <property type="match status" value="1"/>
</dbReference>
<feature type="domain" description="PAS" evidence="9">
    <location>
        <begin position="27"/>
        <end position="58"/>
    </location>
</feature>
<dbReference type="CDD" id="cd00130">
    <property type="entry name" value="PAS"/>
    <property type="match status" value="1"/>
</dbReference>
<dbReference type="PRINTS" id="PR00344">
    <property type="entry name" value="BCTRLSENSOR"/>
</dbReference>
<evidence type="ECO:0000256" key="2">
    <source>
        <dbReference type="ARBA" id="ARBA00012438"/>
    </source>
</evidence>
<dbReference type="InterPro" id="IPR004358">
    <property type="entry name" value="Sig_transdc_His_kin-like_C"/>
</dbReference>
<dbReference type="EC" id="2.7.13.3" evidence="2"/>
<reference evidence="11 12" key="1">
    <citation type="submission" date="2019-02" db="EMBL/GenBank/DDBJ databases">
        <title>Bacterial novel species Emticicia sp. 17J42-9 isolated from soil.</title>
        <authorList>
            <person name="Jung H.-Y."/>
        </authorList>
    </citation>
    <scope>NUCLEOTIDE SEQUENCE [LARGE SCALE GENOMIC DNA]</scope>
    <source>
        <strain evidence="11 12">17J42-9</strain>
    </source>
</reference>
<dbReference type="PROSITE" id="PS50112">
    <property type="entry name" value="PAS"/>
    <property type="match status" value="1"/>
</dbReference>